<evidence type="ECO:0000256" key="2">
    <source>
        <dbReference type="ARBA" id="ARBA00022803"/>
    </source>
</evidence>
<sequence>MGFKTAIQTSKAMRKLVMIGCNIISVFTLMNSVNGQGNPVADSYFIKAADFRKNMKTDSALIYYEKAAVQFQNLGNIEKFVDSYNQIGVILTRGDAYEKAKVYLDKALGEGLKSLDSNNLAIATTYISLGVIYNALAKYDQSLVYHYKALSIRRLKLGDYHTDVATSYGNIGNVHRNNKEIDKSIAAHLEALKIREKILGETSAEIIGSYEGLGNAYREKKEYGTSLGYFERALKNKLIQRGEGHKDLIKYYKYISEVYYLMGNKFKGDQYKQKSENQI</sequence>
<dbReference type="OrthoDB" id="943406at2"/>
<accession>A0A1I2YF14</accession>
<evidence type="ECO:0000313" key="3">
    <source>
        <dbReference type="EMBL" id="SFH24165.1"/>
    </source>
</evidence>
<proteinExistence type="predicted"/>
<evidence type="ECO:0000313" key="4">
    <source>
        <dbReference type="Proteomes" id="UP000199666"/>
    </source>
</evidence>
<dbReference type="PANTHER" id="PTHR45641">
    <property type="entry name" value="TETRATRICOPEPTIDE REPEAT PROTEIN (AFU_ORTHOLOGUE AFUA_6G03870)"/>
    <property type="match status" value="1"/>
</dbReference>
<reference evidence="3 4" key="1">
    <citation type="submission" date="2016-10" db="EMBL/GenBank/DDBJ databases">
        <authorList>
            <person name="de Groot N.N."/>
        </authorList>
    </citation>
    <scope>NUCLEOTIDE SEQUENCE [LARGE SCALE GENOMIC DNA]</scope>
    <source>
        <strain evidence="3 4">DSM 18684</strain>
    </source>
</reference>
<dbReference type="AlphaFoldDB" id="A0A1I2YF14"/>
<keyword evidence="4" id="KW-1185">Reference proteome</keyword>
<dbReference type="SMART" id="SM00028">
    <property type="entry name" value="TPR"/>
    <property type="match status" value="5"/>
</dbReference>
<dbReference type="EMBL" id="FOPP01000007">
    <property type="protein sequence ID" value="SFH24165.1"/>
    <property type="molecule type" value="Genomic_DNA"/>
</dbReference>
<dbReference type="Pfam" id="PF13181">
    <property type="entry name" value="TPR_8"/>
    <property type="match status" value="1"/>
</dbReference>
<evidence type="ECO:0000256" key="1">
    <source>
        <dbReference type="ARBA" id="ARBA00022737"/>
    </source>
</evidence>
<dbReference type="InterPro" id="IPR019734">
    <property type="entry name" value="TPR_rpt"/>
</dbReference>
<dbReference type="Gene3D" id="1.25.40.10">
    <property type="entry name" value="Tetratricopeptide repeat domain"/>
    <property type="match status" value="2"/>
</dbReference>
<dbReference type="Proteomes" id="UP000199666">
    <property type="component" value="Unassembled WGS sequence"/>
</dbReference>
<dbReference type="STRING" id="414048.SAMN04489864_10752"/>
<dbReference type="Pfam" id="PF13424">
    <property type="entry name" value="TPR_12"/>
    <property type="match status" value="1"/>
</dbReference>
<organism evidence="3 4">
    <name type="scientific">Pedobacter insulae</name>
    <dbReference type="NCBI Taxonomy" id="414048"/>
    <lineage>
        <taxon>Bacteria</taxon>
        <taxon>Pseudomonadati</taxon>
        <taxon>Bacteroidota</taxon>
        <taxon>Sphingobacteriia</taxon>
        <taxon>Sphingobacteriales</taxon>
        <taxon>Sphingobacteriaceae</taxon>
        <taxon>Pedobacter</taxon>
    </lineage>
</organism>
<name>A0A1I2YF14_9SPHI</name>
<protein>
    <submittedName>
        <fullName evidence="3">Tetratricopeptide repeat-containing protein</fullName>
    </submittedName>
</protein>
<dbReference type="PANTHER" id="PTHR45641:SF1">
    <property type="entry name" value="AAA+ ATPASE DOMAIN-CONTAINING PROTEIN"/>
    <property type="match status" value="1"/>
</dbReference>
<dbReference type="InterPro" id="IPR011990">
    <property type="entry name" value="TPR-like_helical_dom_sf"/>
</dbReference>
<keyword evidence="1" id="KW-0677">Repeat</keyword>
<dbReference type="SUPFAM" id="SSF48452">
    <property type="entry name" value="TPR-like"/>
    <property type="match status" value="1"/>
</dbReference>
<gene>
    <name evidence="3" type="ORF">SAMN04489864_10752</name>
</gene>
<keyword evidence="2" id="KW-0802">TPR repeat</keyword>